<evidence type="ECO:0000256" key="8">
    <source>
        <dbReference type="ARBA" id="ARBA00022989"/>
    </source>
</evidence>
<evidence type="ECO:0000313" key="14">
    <source>
        <dbReference type="Proteomes" id="UP000005631"/>
    </source>
</evidence>
<dbReference type="NCBIfam" id="TIGR01494">
    <property type="entry name" value="ATPase_P-type"/>
    <property type="match status" value="1"/>
</dbReference>
<keyword evidence="3 10" id="KW-0812">Transmembrane</keyword>
<reference evidence="13 14" key="1">
    <citation type="journal article" date="2012" name="Stand. Genomic Sci.">
        <title>Genome sequence of the orange-pigmented seawater bacterium Owenweeksia hongkongensis type strain (UST20020801(T)).</title>
        <authorList>
            <person name="Riedel T."/>
            <person name="Held B."/>
            <person name="Nolan M."/>
            <person name="Lucas S."/>
            <person name="Lapidus A."/>
            <person name="Tice H."/>
            <person name="Del Rio T.G."/>
            <person name="Cheng J.F."/>
            <person name="Han C."/>
            <person name="Tapia R."/>
            <person name="Goodwin L.A."/>
            <person name="Pitluck S."/>
            <person name="Liolios K."/>
            <person name="Mavromatis K."/>
            <person name="Pagani I."/>
            <person name="Ivanova N."/>
            <person name="Mikhailova N."/>
            <person name="Pati A."/>
            <person name="Chen A."/>
            <person name="Palaniappan K."/>
            <person name="Rohde M."/>
            <person name="Tindall B.J."/>
            <person name="Detter J.C."/>
            <person name="Goker M."/>
            <person name="Woyke T."/>
            <person name="Bristow J."/>
            <person name="Eisen J.A."/>
            <person name="Markowitz V."/>
            <person name="Hugenholtz P."/>
            <person name="Klenk H.P."/>
            <person name="Kyrpides N.C."/>
        </authorList>
    </citation>
    <scope>NUCLEOTIDE SEQUENCE</scope>
    <source>
        <strain evidence="14">DSM 17368 / JCM 12287 / NRRL B-23963</strain>
    </source>
</reference>
<dbReference type="GO" id="GO:0016887">
    <property type="term" value="F:ATP hydrolysis activity"/>
    <property type="evidence" value="ECO:0007669"/>
    <property type="project" value="InterPro"/>
</dbReference>
<dbReference type="Pfam" id="PF00702">
    <property type="entry name" value="Hydrolase"/>
    <property type="match status" value="1"/>
</dbReference>
<keyword evidence="8 10" id="KW-1133">Transmembrane helix</keyword>
<feature type="transmembrane region" description="Helical" evidence="10">
    <location>
        <begin position="134"/>
        <end position="152"/>
    </location>
</feature>
<keyword evidence="14" id="KW-1185">Reference proteome</keyword>
<comment type="subcellular location">
    <subcellularLocation>
        <location evidence="10">Cell membrane</location>
    </subcellularLocation>
    <subcellularLocation>
        <location evidence="1">Endomembrane system</location>
        <topology evidence="1">Multi-pass membrane protein</topology>
    </subcellularLocation>
</comment>
<dbReference type="PRINTS" id="PR00120">
    <property type="entry name" value="HATPASE"/>
</dbReference>
<feature type="region of interest" description="Disordered" evidence="11">
    <location>
        <begin position="1"/>
        <end position="30"/>
    </location>
</feature>
<dbReference type="GO" id="GO:0005886">
    <property type="term" value="C:plasma membrane"/>
    <property type="evidence" value="ECO:0007669"/>
    <property type="project" value="UniProtKB-SubCell"/>
</dbReference>
<dbReference type="Gene3D" id="3.40.50.1000">
    <property type="entry name" value="HAD superfamily/HAD-like"/>
    <property type="match status" value="1"/>
</dbReference>
<dbReference type="SUPFAM" id="SSF81653">
    <property type="entry name" value="Calcium ATPase, transduction domain A"/>
    <property type="match status" value="1"/>
</dbReference>
<sequence>MKDDKVKIEEHGHHKHHDMEHDHSDHHHEGHDHNAMINDFKKRLWICLVLTVPVLLFSPMLQDLLGFSISFMGMTYVSVALATIIYVYGGWPFLKGLVSDLKAGGPGMMTLIAIAISVAWVYSTAVSFGLSGKVFYWELVTLIDIMLLGHWLEMKSVMGASKALEKLAQLMPASAHLMEGNETKEVKINDLKKGDLILIKPGEKIPADGRIKEGHTELNESALTGESKAVEKTTGDKVIGGSINGDGALKVEVTTAGEDSYLKKVIKLVEEAQKTKSKTQNLADKAAGWLAYIALASGVMTLVAWLTLSNLGFDFALERMVTVMIITCPHALGLAVPLVVAISTALSAKNGLLIRNRTAFENSRKIDAIVFDKTGTLTEGNFGVNRVEVLKDGMSESDFLKIVAAIEGSSEHPIAKGIVKEAKARELELPSVSDFKAEKGKGVMARVNGGSYAIVSPGYLEGENIDIPKNAFNEDVETVVFVLKDKELIGFVSLADQIREESRAAIEQLKEVGIKVYMATGDNEQTAKAVAGKLSLDGYYSEVLPHEKSEIIEKLQSEGHFVAMTGDGVNDAPALAKAEVGIAVGSGTDVAAETADIILTESSPKDISRLILFGRATYKKMVQNLVWATGYNVVAIPLAAGVLYQQGIMISPAIGAALMSLSTIICAVNAQLLRRSLK</sequence>
<dbReference type="InterPro" id="IPR036412">
    <property type="entry name" value="HAD-like_sf"/>
</dbReference>
<evidence type="ECO:0000313" key="13">
    <source>
        <dbReference type="EMBL" id="AEV31507.1"/>
    </source>
</evidence>
<dbReference type="PRINTS" id="PR00119">
    <property type="entry name" value="CATATPASE"/>
</dbReference>
<evidence type="ECO:0000256" key="1">
    <source>
        <dbReference type="ARBA" id="ARBA00004127"/>
    </source>
</evidence>
<dbReference type="InterPro" id="IPR023214">
    <property type="entry name" value="HAD_sf"/>
</dbReference>
<name>G8QZR3_OWEHD</name>
<dbReference type="SFLD" id="SFLDS00003">
    <property type="entry name" value="Haloacid_Dehalogenase"/>
    <property type="match status" value="1"/>
</dbReference>
<dbReference type="GO" id="GO:0005524">
    <property type="term" value="F:ATP binding"/>
    <property type="evidence" value="ECO:0007669"/>
    <property type="project" value="UniProtKB-UniRule"/>
</dbReference>
<dbReference type="STRING" id="926562.Oweho_0489"/>
<dbReference type="KEGG" id="oho:Oweho_0489"/>
<dbReference type="NCBIfam" id="TIGR01512">
    <property type="entry name" value="ATPase-IB2_Cd"/>
    <property type="match status" value="1"/>
</dbReference>
<dbReference type="GO" id="GO:0005507">
    <property type="term" value="F:copper ion binding"/>
    <property type="evidence" value="ECO:0007669"/>
    <property type="project" value="TreeGrafter"/>
</dbReference>
<keyword evidence="9 10" id="KW-0472">Membrane</keyword>
<dbReference type="RefSeq" id="WP_014200868.1">
    <property type="nucleotide sequence ID" value="NC_016599.1"/>
</dbReference>
<dbReference type="NCBIfam" id="TIGR01525">
    <property type="entry name" value="ATPase-IB_hvy"/>
    <property type="match status" value="1"/>
</dbReference>
<dbReference type="SUPFAM" id="SSF81665">
    <property type="entry name" value="Calcium ATPase, transmembrane domain M"/>
    <property type="match status" value="1"/>
</dbReference>
<dbReference type="PANTHER" id="PTHR43520:SF8">
    <property type="entry name" value="P-TYPE CU(+) TRANSPORTER"/>
    <property type="match status" value="1"/>
</dbReference>
<dbReference type="Gene3D" id="3.40.1110.10">
    <property type="entry name" value="Calcium-transporting ATPase, cytoplasmic domain N"/>
    <property type="match status" value="1"/>
</dbReference>
<dbReference type="InterPro" id="IPR018303">
    <property type="entry name" value="ATPase_P-typ_P_site"/>
</dbReference>
<evidence type="ECO:0000256" key="4">
    <source>
        <dbReference type="ARBA" id="ARBA00022723"/>
    </source>
</evidence>
<feature type="transmembrane region" description="Helical" evidence="10">
    <location>
        <begin position="625"/>
        <end position="644"/>
    </location>
</feature>
<evidence type="ECO:0000256" key="7">
    <source>
        <dbReference type="ARBA" id="ARBA00022967"/>
    </source>
</evidence>
<feature type="transmembrane region" description="Helical" evidence="10">
    <location>
        <begin position="286"/>
        <end position="308"/>
    </location>
</feature>
<evidence type="ECO:0000256" key="10">
    <source>
        <dbReference type="RuleBase" id="RU362081"/>
    </source>
</evidence>
<dbReference type="AlphaFoldDB" id="G8QZR3"/>
<comment type="similarity">
    <text evidence="2 10">Belongs to the cation transport ATPase (P-type) (TC 3.A.3) family. Type IB subfamily.</text>
</comment>
<evidence type="ECO:0000259" key="12">
    <source>
        <dbReference type="Pfam" id="PF00122"/>
    </source>
</evidence>
<feature type="transmembrane region" description="Helical" evidence="10">
    <location>
        <begin position="320"/>
        <end position="348"/>
    </location>
</feature>
<evidence type="ECO:0000256" key="11">
    <source>
        <dbReference type="SAM" id="MobiDB-lite"/>
    </source>
</evidence>
<feature type="transmembrane region" description="Helical" evidence="10">
    <location>
        <begin position="650"/>
        <end position="673"/>
    </location>
</feature>
<dbReference type="GO" id="GO:0043682">
    <property type="term" value="F:P-type divalent copper transporter activity"/>
    <property type="evidence" value="ECO:0007669"/>
    <property type="project" value="TreeGrafter"/>
</dbReference>
<dbReference type="Proteomes" id="UP000005631">
    <property type="component" value="Chromosome"/>
</dbReference>
<dbReference type="PATRIC" id="fig|926562.3.peg.503"/>
<dbReference type="EMBL" id="CP003156">
    <property type="protein sequence ID" value="AEV31507.1"/>
    <property type="molecule type" value="Genomic_DNA"/>
</dbReference>
<feature type="transmembrane region" description="Helical" evidence="10">
    <location>
        <begin position="67"/>
        <end position="91"/>
    </location>
</feature>
<accession>G8QZR3</accession>
<keyword evidence="10" id="KW-1003">Cell membrane</keyword>
<gene>
    <name evidence="13" type="ordered locus">Oweho_0489</name>
</gene>
<dbReference type="NCBIfam" id="TIGR01511">
    <property type="entry name" value="ATPase-IB1_Cu"/>
    <property type="match status" value="1"/>
</dbReference>
<dbReference type="GO" id="GO:0055070">
    <property type="term" value="P:copper ion homeostasis"/>
    <property type="evidence" value="ECO:0007669"/>
    <property type="project" value="TreeGrafter"/>
</dbReference>
<dbReference type="SFLD" id="SFLDF00027">
    <property type="entry name" value="p-type_atpase"/>
    <property type="match status" value="1"/>
</dbReference>
<feature type="transmembrane region" description="Helical" evidence="10">
    <location>
        <begin position="103"/>
        <end position="122"/>
    </location>
</feature>
<dbReference type="FunFam" id="2.70.150.10:FF:000002">
    <property type="entry name" value="Copper-transporting ATPase 1, putative"/>
    <property type="match status" value="1"/>
</dbReference>
<proteinExistence type="inferred from homology"/>
<dbReference type="InterPro" id="IPR008250">
    <property type="entry name" value="ATPase_P-typ_transduc_dom_A_sf"/>
</dbReference>
<dbReference type="Pfam" id="PF00122">
    <property type="entry name" value="E1-E2_ATPase"/>
    <property type="match status" value="1"/>
</dbReference>
<dbReference type="InterPro" id="IPR023298">
    <property type="entry name" value="ATPase_P-typ_TM_dom_sf"/>
</dbReference>
<dbReference type="InterPro" id="IPR001757">
    <property type="entry name" value="P_typ_ATPase"/>
</dbReference>
<feature type="domain" description="P-type ATPase A" evidence="12">
    <location>
        <begin position="170"/>
        <end position="270"/>
    </location>
</feature>
<keyword evidence="7" id="KW-1278">Translocase</keyword>
<dbReference type="Gene3D" id="2.70.150.10">
    <property type="entry name" value="Calcium-transporting ATPase, cytoplasmic transduction domain A"/>
    <property type="match status" value="1"/>
</dbReference>
<dbReference type="eggNOG" id="COG2217">
    <property type="taxonomic scope" value="Bacteria"/>
</dbReference>
<organism evidence="13 14">
    <name type="scientific">Owenweeksia hongkongensis (strain DSM 17368 / CIP 108786 / JCM 12287 / NRRL B-23963 / UST20020801)</name>
    <dbReference type="NCBI Taxonomy" id="926562"/>
    <lineage>
        <taxon>Bacteria</taxon>
        <taxon>Pseudomonadati</taxon>
        <taxon>Bacteroidota</taxon>
        <taxon>Flavobacteriia</taxon>
        <taxon>Flavobacteriales</taxon>
        <taxon>Owenweeksiaceae</taxon>
        <taxon>Owenweeksia</taxon>
    </lineage>
</organism>
<dbReference type="InterPro" id="IPR059000">
    <property type="entry name" value="ATPase_P-type_domA"/>
</dbReference>
<protein>
    <submittedName>
        <fullName evidence="13">Copper/silver-translocating P-type ATPase,heavy metal-translocating P-type ATPase, Cd/Co/Hg/Pb/Zn-transporting</fullName>
    </submittedName>
</protein>
<evidence type="ECO:0000256" key="3">
    <source>
        <dbReference type="ARBA" id="ARBA00022692"/>
    </source>
</evidence>
<evidence type="ECO:0000256" key="5">
    <source>
        <dbReference type="ARBA" id="ARBA00022741"/>
    </source>
</evidence>
<keyword evidence="4 10" id="KW-0479">Metal-binding</keyword>
<dbReference type="SUPFAM" id="SSF56784">
    <property type="entry name" value="HAD-like"/>
    <property type="match status" value="1"/>
</dbReference>
<evidence type="ECO:0000256" key="9">
    <source>
        <dbReference type="ARBA" id="ARBA00023136"/>
    </source>
</evidence>
<dbReference type="GO" id="GO:0012505">
    <property type="term" value="C:endomembrane system"/>
    <property type="evidence" value="ECO:0007669"/>
    <property type="project" value="UniProtKB-SubCell"/>
</dbReference>
<evidence type="ECO:0000256" key="2">
    <source>
        <dbReference type="ARBA" id="ARBA00006024"/>
    </source>
</evidence>
<dbReference type="PROSITE" id="PS00154">
    <property type="entry name" value="ATPASE_E1_E2"/>
    <property type="match status" value="1"/>
</dbReference>
<dbReference type="HOGENOM" id="CLU_001771_11_2_10"/>
<keyword evidence="6 10" id="KW-0067">ATP-binding</keyword>
<dbReference type="PANTHER" id="PTHR43520">
    <property type="entry name" value="ATP7, ISOFORM B"/>
    <property type="match status" value="1"/>
</dbReference>
<dbReference type="InterPro" id="IPR044492">
    <property type="entry name" value="P_typ_ATPase_HD_dom"/>
</dbReference>
<keyword evidence="5 10" id="KW-0547">Nucleotide-binding</keyword>
<dbReference type="InterPro" id="IPR027256">
    <property type="entry name" value="P-typ_ATPase_IB"/>
</dbReference>
<dbReference type="SFLD" id="SFLDG00002">
    <property type="entry name" value="C1.7:_P-type_atpase_like"/>
    <property type="match status" value="1"/>
</dbReference>
<dbReference type="InterPro" id="IPR023299">
    <property type="entry name" value="ATPase_P-typ_cyto_dom_N"/>
</dbReference>
<feature type="transmembrane region" description="Helical" evidence="10">
    <location>
        <begin position="44"/>
        <end position="61"/>
    </location>
</feature>
<evidence type="ECO:0000256" key="6">
    <source>
        <dbReference type="ARBA" id="ARBA00022840"/>
    </source>
</evidence>